<protein>
    <submittedName>
        <fullName evidence="1">Uncharacterized protein</fullName>
    </submittedName>
</protein>
<organism evidence="1 2">
    <name type="scientific">Carpinus fangiana</name>
    <dbReference type="NCBI Taxonomy" id="176857"/>
    <lineage>
        <taxon>Eukaryota</taxon>
        <taxon>Viridiplantae</taxon>
        <taxon>Streptophyta</taxon>
        <taxon>Embryophyta</taxon>
        <taxon>Tracheophyta</taxon>
        <taxon>Spermatophyta</taxon>
        <taxon>Magnoliopsida</taxon>
        <taxon>eudicotyledons</taxon>
        <taxon>Gunneridae</taxon>
        <taxon>Pentapetalae</taxon>
        <taxon>rosids</taxon>
        <taxon>fabids</taxon>
        <taxon>Fagales</taxon>
        <taxon>Betulaceae</taxon>
        <taxon>Carpinus</taxon>
    </lineage>
</organism>
<gene>
    <name evidence="1" type="ORF">FH972_017076</name>
</gene>
<dbReference type="AlphaFoldDB" id="A0A5N6RL63"/>
<proteinExistence type="predicted"/>
<sequence>MWSRSKWYTFSVQADGPGKVYPKPLRHFWRGKVPTRASLATLSPHVYAFGGVNYANPSATGDSGVLQTKDYSAGNKIYLRNSLFQTHLLNHCWGEVFDVDNGKWEALLNPPNYLVQYPESIVLSAIVENPERVIVAYRASYNSAIFYAYNVRHRSRGRLAPAKRWHHDHVCDNTDSGPGNCVSAGNTLYWIKREKALKDDLLFIAYDLDLNMWLEGCLRGHGIFFFQDYGILDGEGSHPGFFHLEKQRFCLLQFADEADYISCVVVHVSPMRRMKTLDIEVVCDQKYAMEPTICPALAFCDVV</sequence>
<dbReference type="SUPFAM" id="SSF50965">
    <property type="entry name" value="Galactose oxidase, central domain"/>
    <property type="match status" value="1"/>
</dbReference>
<dbReference type="Proteomes" id="UP000327013">
    <property type="component" value="Chromosome 7"/>
</dbReference>
<dbReference type="OrthoDB" id="6500128at2759"/>
<accession>A0A5N6RL63</accession>
<keyword evidence="2" id="KW-1185">Reference proteome</keyword>
<evidence type="ECO:0000313" key="2">
    <source>
        <dbReference type="Proteomes" id="UP000327013"/>
    </source>
</evidence>
<dbReference type="InterPro" id="IPR011043">
    <property type="entry name" value="Gal_Oxase/kelch_b-propeller"/>
</dbReference>
<reference evidence="1 2" key="1">
    <citation type="submission" date="2019-06" db="EMBL/GenBank/DDBJ databases">
        <title>A chromosomal-level reference genome of Carpinus fangiana (Coryloideae, Betulaceae).</title>
        <authorList>
            <person name="Yang X."/>
            <person name="Wang Z."/>
            <person name="Zhang L."/>
            <person name="Hao G."/>
            <person name="Liu J."/>
            <person name="Yang Y."/>
        </authorList>
    </citation>
    <scope>NUCLEOTIDE SEQUENCE [LARGE SCALE GENOMIC DNA]</scope>
    <source>
        <strain evidence="1">Cfa_2016G</strain>
        <tissue evidence="1">Leaf</tissue>
    </source>
</reference>
<evidence type="ECO:0000313" key="1">
    <source>
        <dbReference type="EMBL" id="KAE8099066.1"/>
    </source>
</evidence>
<dbReference type="EMBL" id="CM017327">
    <property type="protein sequence ID" value="KAE8099066.1"/>
    <property type="molecule type" value="Genomic_DNA"/>
</dbReference>
<name>A0A5N6RL63_9ROSI</name>